<reference evidence="1" key="2">
    <citation type="submission" date="2019-01" db="UniProtKB">
        <authorList>
            <consortium name="EnsemblPlants"/>
        </authorList>
    </citation>
    <scope>IDENTIFICATION</scope>
    <source>
        <strain evidence="1">cv. Heinz 1706</strain>
    </source>
</reference>
<proteinExistence type="predicted"/>
<dbReference type="Gene3D" id="3.40.50.300">
    <property type="entry name" value="P-loop containing nucleotide triphosphate hydrolases"/>
    <property type="match status" value="1"/>
</dbReference>
<sequence>MIFDFCREIFVFSDFGIQQDQGNLCFQIPALLTGKFAIVISPLISLMHDSV</sequence>
<dbReference type="InterPro" id="IPR027417">
    <property type="entry name" value="P-loop_NTPase"/>
</dbReference>
<dbReference type="Gramene" id="Solyc01g099430.3.1">
    <property type="protein sequence ID" value="Solyc01g099430.3.1"/>
    <property type="gene ID" value="Solyc01g099430.3"/>
</dbReference>
<organism evidence="1">
    <name type="scientific">Solanum lycopersicum</name>
    <name type="common">Tomato</name>
    <name type="synonym">Lycopersicon esculentum</name>
    <dbReference type="NCBI Taxonomy" id="4081"/>
    <lineage>
        <taxon>Eukaryota</taxon>
        <taxon>Viridiplantae</taxon>
        <taxon>Streptophyta</taxon>
        <taxon>Embryophyta</taxon>
        <taxon>Tracheophyta</taxon>
        <taxon>Spermatophyta</taxon>
        <taxon>Magnoliopsida</taxon>
        <taxon>eudicotyledons</taxon>
        <taxon>Gunneridae</taxon>
        <taxon>Pentapetalae</taxon>
        <taxon>asterids</taxon>
        <taxon>lamiids</taxon>
        <taxon>Solanales</taxon>
        <taxon>Solanaceae</taxon>
        <taxon>Solanoideae</taxon>
        <taxon>Solaneae</taxon>
        <taxon>Solanum</taxon>
        <taxon>Solanum subgen. Lycopersicon</taxon>
    </lineage>
</organism>
<dbReference type="EnsemblPlants" id="Solyc01g099430.3.1">
    <property type="protein sequence ID" value="Solyc01g099430.3.1"/>
    <property type="gene ID" value="Solyc01g099430.3"/>
</dbReference>
<dbReference type="Proteomes" id="UP000004994">
    <property type="component" value="Chromosome 1"/>
</dbReference>
<evidence type="ECO:0000313" key="2">
    <source>
        <dbReference type="Proteomes" id="UP000004994"/>
    </source>
</evidence>
<dbReference type="InParanoid" id="A0A3Q7ENE7"/>
<protein>
    <submittedName>
        <fullName evidence="1">Uncharacterized protein</fullName>
    </submittedName>
</protein>
<dbReference type="AlphaFoldDB" id="A0A3Q7ENE7"/>
<dbReference type="STRING" id="4081.A0A3Q7ENE7"/>
<dbReference type="PaxDb" id="4081-Solyc01g099430.2.1"/>
<name>A0A3Q7ENE7_SOLLC</name>
<accession>A0A3Q7ENE7</accession>
<keyword evidence="2" id="KW-1185">Reference proteome</keyword>
<reference evidence="1" key="1">
    <citation type="journal article" date="2012" name="Nature">
        <title>The tomato genome sequence provides insights into fleshy fruit evolution.</title>
        <authorList>
            <consortium name="Tomato Genome Consortium"/>
        </authorList>
    </citation>
    <scope>NUCLEOTIDE SEQUENCE [LARGE SCALE GENOMIC DNA]</scope>
    <source>
        <strain evidence="1">cv. Heinz 1706</strain>
    </source>
</reference>
<evidence type="ECO:0000313" key="1">
    <source>
        <dbReference type="EnsemblPlants" id="Solyc01g099430.3.1"/>
    </source>
</evidence>